<keyword evidence="2 4" id="KW-0863">Zinc-finger</keyword>
<feature type="domain" description="RING-type" evidence="6">
    <location>
        <begin position="86"/>
        <end position="155"/>
    </location>
</feature>
<evidence type="ECO:0000313" key="7">
    <source>
        <dbReference type="EMBL" id="PPQ96726.1"/>
    </source>
</evidence>
<dbReference type="InParanoid" id="A0A409Y126"/>
<evidence type="ECO:0000313" key="8">
    <source>
        <dbReference type="Proteomes" id="UP000284706"/>
    </source>
</evidence>
<organism evidence="7 8">
    <name type="scientific">Gymnopilus dilepis</name>
    <dbReference type="NCBI Taxonomy" id="231916"/>
    <lineage>
        <taxon>Eukaryota</taxon>
        <taxon>Fungi</taxon>
        <taxon>Dikarya</taxon>
        <taxon>Basidiomycota</taxon>
        <taxon>Agaricomycotina</taxon>
        <taxon>Agaricomycetes</taxon>
        <taxon>Agaricomycetidae</taxon>
        <taxon>Agaricales</taxon>
        <taxon>Agaricineae</taxon>
        <taxon>Hymenogastraceae</taxon>
        <taxon>Gymnopilus</taxon>
    </lineage>
</organism>
<evidence type="ECO:0000259" key="6">
    <source>
        <dbReference type="PROSITE" id="PS50089"/>
    </source>
</evidence>
<dbReference type="AlphaFoldDB" id="A0A409Y126"/>
<keyword evidence="1" id="KW-0479">Metal-binding</keyword>
<dbReference type="InterPro" id="IPR017907">
    <property type="entry name" value="Znf_RING_CS"/>
</dbReference>
<dbReference type="EMBL" id="NHYE01001334">
    <property type="protein sequence ID" value="PPQ96726.1"/>
    <property type="molecule type" value="Genomic_DNA"/>
</dbReference>
<dbReference type="GO" id="GO:0008270">
    <property type="term" value="F:zinc ion binding"/>
    <property type="evidence" value="ECO:0007669"/>
    <property type="project" value="UniProtKB-KW"/>
</dbReference>
<dbReference type="Proteomes" id="UP000284706">
    <property type="component" value="Unassembled WGS sequence"/>
</dbReference>
<keyword evidence="5" id="KW-0175">Coiled coil</keyword>
<dbReference type="InterPro" id="IPR001841">
    <property type="entry name" value="Znf_RING"/>
</dbReference>
<sequence length="282" mass="31716">MTLSASDILTYLYPNLGPSDIQYSSGSEASHLLQLHLRWNEGVKKLDALYTDISSSKNGLRTTLQGNSLFATHIAVITDLKDVSGCSNCHKIPLEAAVRQVKFLFVMGKYKVKNQSSLYDCGHMLCQSCYCIWMSSSLKNRTTGDTTLLVCPTCHMSVISPTWTLLGCKQLFHTIYALSLLAEESSTPKRCCEQEFYKAVDVCQLMEAHGALAQYNCLMNDLYHQFDSFDTKLTELKTFIERIKKGSETLKKSIAAIEREIEDEKTNLNALQDLRRGHVSRS</sequence>
<proteinExistence type="predicted"/>
<name>A0A409Y126_9AGAR</name>
<evidence type="ECO:0000256" key="3">
    <source>
        <dbReference type="ARBA" id="ARBA00022833"/>
    </source>
</evidence>
<accession>A0A409Y126</accession>
<gene>
    <name evidence="7" type="ORF">CVT26_010279</name>
</gene>
<keyword evidence="8" id="KW-1185">Reference proteome</keyword>
<keyword evidence="3" id="KW-0862">Zinc</keyword>
<evidence type="ECO:0000256" key="4">
    <source>
        <dbReference type="PROSITE-ProRule" id="PRU00175"/>
    </source>
</evidence>
<feature type="coiled-coil region" evidence="5">
    <location>
        <begin position="240"/>
        <end position="274"/>
    </location>
</feature>
<evidence type="ECO:0000256" key="5">
    <source>
        <dbReference type="SAM" id="Coils"/>
    </source>
</evidence>
<dbReference type="PROSITE" id="PS00518">
    <property type="entry name" value="ZF_RING_1"/>
    <property type="match status" value="1"/>
</dbReference>
<dbReference type="SUPFAM" id="SSF57850">
    <property type="entry name" value="RING/U-box"/>
    <property type="match status" value="1"/>
</dbReference>
<comment type="caution">
    <text evidence="7">The sequence shown here is derived from an EMBL/GenBank/DDBJ whole genome shotgun (WGS) entry which is preliminary data.</text>
</comment>
<dbReference type="PROSITE" id="PS50089">
    <property type="entry name" value="ZF_RING_2"/>
    <property type="match status" value="1"/>
</dbReference>
<protein>
    <recommendedName>
        <fullName evidence="6">RING-type domain-containing protein</fullName>
    </recommendedName>
</protein>
<reference evidence="7 8" key="1">
    <citation type="journal article" date="2018" name="Evol. Lett.">
        <title>Horizontal gene cluster transfer increased hallucinogenic mushroom diversity.</title>
        <authorList>
            <person name="Reynolds H.T."/>
            <person name="Vijayakumar V."/>
            <person name="Gluck-Thaler E."/>
            <person name="Korotkin H.B."/>
            <person name="Matheny P.B."/>
            <person name="Slot J.C."/>
        </authorList>
    </citation>
    <scope>NUCLEOTIDE SEQUENCE [LARGE SCALE GENOMIC DNA]</scope>
    <source>
        <strain evidence="7 8">SRW20</strain>
    </source>
</reference>
<evidence type="ECO:0000256" key="2">
    <source>
        <dbReference type="ARBA" id="ARBA00022771"/>
    </source>
</evidence>
<evidence type="ECO:0000256" key="1">
    <source>
        <dbReference type="ARBA" id="ARBA00022723"/>
    </source>
</evidence>